<accession>A0AAJ2YV72</accession>
<feature type="chain" id="PRO_5042513086" description="SpaA-like prealbumin fold domain-containing protein" evidence="3">
    <location>
        <begin position="21"/>
        <end position="1003"/>
    </location>
</feature>
<gene>
    <name evidence="5" type="ORF">GTU77_00260</name>
</gene>
<keyword evidence="2" id="KW-0472">Membrane</keyword>
<keyword evidence="3" id="KW-0732">Signal</keyword>
<dbReference type="EMBL" id="JAAAMQ010000001">
    <property type="protein sequence ID" value="NBA10660.1"/>
    <property type="molecule type" value="Genomic_DNA"/>
</dbReference>
<evidence type="ECO:0000313" key="6">
    <source>
        <dbReference type="Proteomes" id="UP000719917"/>
    </source>
</evidence>
<dbReference type="Pfam" id="PF17802">
    <property type="entry name" value="SpaA"/>
    <property type="match status" value="1"/>
</dbReference>
<sequence>MAKWKNALLISTIVAPIAFGASPLGDALAAPKDSRPDTTPVVLHKQITSDSNNSGKQYWGNGHVNGDGNPFTETAGWKNAGAGYTFTAYPLPTKLDDGSKLITFDKNSKAQSIPVISDEEIDGLTVSGGALKWSDVIQVVAQPVDAYDSSNKDNPDYVIQYSLVINAQYQEAFATWAEDNLKTGSISDATNGSGAADFNLDNGNWVILETGVPSTAGVTQEQQGMVVSLPMMDAYSIANASDKSTTPNYWFSAAGQKDSVSWGENALNLYPKNFADTSDVSVLKTDSKSGEKLSGFGYTVFVASAANAAAIQEQITADVKDGKTVQESLKANASVESVKAEVKTVDGQTPKIQLDPTTDLTVGTDDSYFIVESSVPTAAANDTQYLLDATIQRMIFDEKSSNDKLSAGNETIAFHDAVWDVNNYKPGIDKSITIGEGADSETFGDKNQKNGGDDEYGIDRGEDFVWNIVSDLSVDASDYNKKYQIDDTIPYQTNWTKAAVTVAGISDLFNLEHIMPTETNGGLTGHGISYGNNSEPATALDTNYTGIPAGTLNSAYLELTVPDGTINKLTGVSEAVTKVLEDNGVDSDATLQDFLNKNIAVDGVSSQYHFTEKNRLAVKDEDGRLTINVNDKANQLFSALAAATDKDSRVMDIALTAHANSAAQAAATITNEVDFDVENNYAVSTDKDTVNTFDAGWEIVKTDSSGQPLAGAGFDLAVAIPGSSDAVKTAALLNNFYDGLKPNSTEHIYDSTASSEAQTKWKKMFLDAAKSEQFEYSDADNKNLTIFDDKGELKSDDEIIALAYSDDAAATTKEEKRVSPSLRTRLISMMTATDYQSSGQGVLYFMHTDAETGASMPEMDMSDNAVMGDVIWTPVRAWATTHKTGSDGYIQYCGLAAGDYALIEKYAPEGYALIDNKVELGNEKYDHAESFTLGVPGTTNPDGTSASGTIDGKPTDDDIHIKNYQKSMFPLVGGIGTLFAVIAGLLAMGLALLKRKKDMKNEA</sequence>
<feature type="domain" description="SpaA-like prealbumin fold" evidence="4">
    <location>
        <begin position="880"/>
        <end position="919"/>
    </location>
</feature>
<evidence type="ECO:0000256" key="3">
    <source>
        <dbReference type="SAM" id="SignalP"/>
    </source>
</evidence>
<keyword evidence="2" id="KW-0812">Transmembrane</keyword>
<name>A0AAJ2YV72_WEICO</name>
<feature type="transmembrane region" description="Helical" evidence="2">
    <location>
        <begin position="968"/>
        <end position="993"/>
    </location>
</feature>
<dbReference type="Gene3D" id="2.60.40.10">
    <property type="entry name" value="Immunoglobulins"/>
    <property type="match status" value="1"/>
</dbReference>
<feature type="region of interest" description="Disordered" evidence="1">
    <location>
        <begin position="931"/>
        <end position="953"/>
    </location>
</feature>
<organism evidence="5 6">
    <name type="scientific">Weissella confusa</name>
    <name type="common">Lactobacillus confusus</name>
    <dbReference type="NCBI Taxonomy" id="1583"/>
    <lineage>
        <taxon>Bacteria</taxon>
        <taxon>Bacillati</taxon>
        <taxon>Bacillota</taxon>
        <taxon>Bacilli</taxon>
        <taxon>Lactobacillales</taxon>
        <taxon>Lactobacillaceae</taxon>
        <taxon>Weissella</taxon>
    </lineage>
</organism>
<protein>
    <recommendedName>
        <fullName evidence="4">SpaA-like prealbumin fold domain-containing protein</fullName>
    </recommendedName>
</protein>
<evidence type="ECO:0000256" key="2">
    <source>
        <dbReference type="SAM" id="Phobius"/>
    </source>
</evidence>
<feature type="region of interest" description="Disordered" evidence="1">
    <location>
        <begin position="436"/>
        <end position="456"/>
    </location>
</feature>
<dbReference type="Proteomes" id="UP000719917">
    <property type="component" value="Unassembled WGS sequence"/>
</dbReference>
<dbReference type="InterPro" id="IPR041033">
    <property type="entry name" value="SpaA_PFL_dom_1"/>
</dbReference>
<evidence type="ECO:0000256" key="1">
    <source>
        <dbReference type="SAM" id="MobiDB-lite"/>
    </source>
</evidence>
<proteinExistence type="predicted"/>
<feature type="compositionally biased region" description="Polar residues" evidence="1">
    <location>
        <begin position="937"/>
        <end position="948"/>
    </location>
</feature>
<feature type="compositionally biased region" description="Basic and acidic residues" evidence="1">
    <location>
        <begin position="443"/>
        <end position="456"/>
    </location>
</feature>
<keyword evidence="2" id="KW-1133">Transmembrane helix</keyword>
<evidence type="ECO:0000313" key="5">
    <source>
        <dbReference type="EMBL" id="NBA10660.1"/>
    </source>
</evidence>
<comment type="caution">
    <text evidence="5">The sequence shown here is derived from an EMBL/GenBank/DDBJ whole genome shotgun (WGS) entry which is preliminary data.</text>
</comment>
<feature type="signal peptide" evidence="3">
    <location>
        <begin position="1"/>
        <end position="20"/>
    </location>
</feature>
<dbReference type="AlphaFoldDB" id="A0AAJ2YV72"/>
<dbReference type="RefSeq" id="WP_161690118.1">
    <property type="nucleotide sequence ID" value="NZ_JAAAMQ010000001.1"/>
</dbReference>
<dbReference type="InterPro" id="IPR013783">
    <property type="entry name" value="Ig-like_fold"/>
</dbReference>
<evidence type="ECO:0000259" key="4">
    <source>
        <dbReference type="Pfam" id="PF17802"/>
    </source>
</evidence>
<reference evidence="5" key="1">
    <citation type="submission" date="2020-01" db="EMBL/GenBank/DDBJ databases">
        <title>First Reported Case and Whole Genome of Weissella confusa in an Equid.</title>
        <authorList>
            <person name="Little S.V."/>
            <person name="Lawhon S.D."/>
        </authorList>
    </citation>
    <scope>NUCLEOTIDE SEQUENCE</scope>
    <source>
        <strain evidence="5">718955</strain>
    </source>
</reference>